<organism evidence="2 3">
    <name type="scientific">Hapsidospora chrysogenum (strain ATCC 11550 / CBS 779.69 / DSM 880 / IAM 14645 / JCM 23072 / IMI 49137)</name>
    <name type="common">Acremonium chrysogenum</name>
    <dbReference type="NCBI Taxonomy" id="857340"/>
    <lineage>
        <taxon>Eukaryota</taxon>
        <taxon>Fungi</taxon>
        <taxon>Dikarya</taxon>
        <taxon>Ascomycota</taxon>
        <taxon>Pezizomycotina</taxon>
        <taxon>Sordariomycetes</taxon>
        <taxon>Hypocreomycetidae</taxon>
        <taxon>Hypocreales</taxon>
        <taxon>Bionectriaceae</taxon>
        <taxon>Hapsidospora</taxon>
    </lineage>
</organism>
<protein>
    <submittedName>
        <fullName evidence="2">Uncharacterized protein</fullName>
    </submittedName>
</protein>
<dbReference type="OrthoDB" id="5041951at2759"/>
<evidence type="ECO:0000256" key="1">
    <source>
        <dbReference type="SAM" id="MobiDB-lite"/>
    </source>
</evidence>
<gene>
    <name evidence="2" type="ORF">ACRE_066690</name>
</gene>
<dbReference type="HOGENOM" id="CLU_858045_0_0_1"/>
<evidence type="ECO:0000313" key="2">
    <source>
        <dbReference type="EMBL" id="KFH42594.1"/>
    </source>
</evidence>
<dbReference type="EMBL" id="JPKY01000090">
    <property type="protein sequence ID" value="KFH42594.1"/>
    <property type="molecule type" value="Genomic_DNA"/>
</dbReference>
<sequence>MSSRASPMDADYDDSGEILEIEAVKKLLRTPYDDVFQLSDDGLTYKKPDTLLGVPVQRITEDSPYWEQSWLSLDAFLAEEEQEEELKREFRRRVDLDTTNNEDLRKTFKRHQDKVSHHRKIRQVFKEMPSPHPNQLVSKRYLPSQGLCSQVTMYFLGCKVTDFEILANRGLMGMEPWDFVRWRIGKVLADRMRVGLPGKVDVKNVITNIGGKKSEDPLFRQALLLSARLQGRSNVYGPKKKSGSYKNPGKEKLTFGPKPRGGGRSAARLRSHKTEDALREEAEKDRRERKAARRAQQQQGTGYQGVNGYRHKMTAGS</sequence>
<dbReference type="Proteomes" id="UP000029964">
    <property type="component" value="Unassembled WGS sequence"/>
</dbReference>
<feature type="region of interest" description="Disordered" evidence="1">
    <location>
        <begin position="234"/>
        <end position="317"/>
    </location>
</feature>
<keyword evidence="3" id="KW-1185">Reference proteome</keyword>
<proteinExistence type="predicted"/>
<feature type="compositionally biased region" description="Basic and acidic residues" evidence="1">
    <location>
        <begin position="272"/>
        <end position="288"/>
    </location>
</feature>
<dbReference type="STRING" id="857340.A0A086SZR2"/>
<reference evidence="3" key="1">
    <citation type="journal article" date="2014" name="Genome Announc.">
        <title>Genome sequence and annotation of Acremonium chrysogenum, producer of the beta-lactam antibiotic cephalosporin C.</title>
        <authorList>
            <person name="Terfehr D."/>
            <person name="Dahlmann T.A."/>
            <person name="Specht T."/>
            <person name="Zadra I."/>
            <person name="Kuernsteiner H."/>
            <person name="Kueck U."/>
        </authorList>
    </citation>
    <scope>NUCLEOTIDE SEQUENCE [LARGE SCALE GENOMIC DNA]</scope>
    <source>
        <strain evidence="3">ATCC 11550 / CBS 779.69 / DSM 880 / IAM 14645 / JCM 23072 / IMI 49137</strain>
    </source>
</reference>
<name>A0A086SZR2_HAPC1</name>
<accession>A0A086SZR2</accession>
<evidence type="ECO:0000313" key="3">
    <source>
        <dbReference type="Proteomes" id="UP000029964"/>
    </source>
</evidence>
<comment type="caution">
    <text evidence="2">The sequence shown here is derived from an EMBL/GenBank/DDBJ whole genome shotgun (WGS) entry which is preliminary data.</text>
</comment>
<dbReference type="AlphaFoldDB" id="A0A086SZR2"/>